<sequence length="212" mass="23463">MRKNGSSPSSMNTTCQHRSLCYDRLIEKCVSCKEMQRGTEKEPTTILRVANPTTRIPAGPFTEDHACSTLAFGLYIFVGLILALAVLWLVTNLRQKRKKRMKKADEEDPKENKDSFENEVHEDHSCGQGDDAPGLLKCPHENGTSNTAGDEILMRNMYHIVKAGSDASEVVPRSPLNEERSPAFPVPATELGTTMLVTAKTTQGNFLSEKLP</sequence>
<dbReference type="RefSeq" id="XP_020643591.2">
    <property type="nucleotide sequence ID" value="XM_020787932.2"/>
</dbReference>
<dbReference type="OrthoDB" id="9392810at2759"/>
<protein>
    <recommendedName>
        <fullName evidence="7">Tumor necrosis factor receptor superfamily member 13C</fullName>
    </recommendedName>
</protein>
<dbReference type="RefSeq" id="XP_020643588.2">
    <property type="nucleotide sequence ID" value="XM_020787929.2"/>
</dbReference>
<keyword evidence="2" id="KW-0812">Transmembrane</keyword>
<name>A0A6J0T4Q0_9SAUR</name>
<dbReference type="InterPro" id="IPR022338">
    <property type="entry name" value="TNFR_13C"/>
</dbReference>
<feature type="transmembrane region" description="Helical" evidence="2">
    <location>
        <begin position="70"/>
        <end position="93"/>
    </location>
</feature>
<feature type="compositionally biased region" description="Basic and acidic residues" evidence="1">
    <location>
        <begin position="110"/>
        <end position="125"/>
    </location>
</feature>
<dbReference type="GO" id="GO:0030890">
    <property type="term" value="P:positive regulation of B cell proliferation"/>
    <property type="evidence" value="ECO:0007669"/>
    <property type="project" value="TreeGrafter"/>
</dbReference>
<dbReference type="PANTHER" id="PTHR20437">
    <property type="entry name" value="TUMOR NECROSIS FACTOR RECEPTOR SUBFAMILY MEMBER 13/17"/>
    <property type="match status" value="1"/>
</dbReference>
<dbReference type="GO" id="GO:0031296">
    <property type="term" value="P:B cell costimulation"/>
    <property type="evidence" value="ECO:0007669"/>
    <property type="project" value="TreeGrafter"/>
</dbReference>
<dbReference type="PRINTS" id="PR01964">
    <property type="entry name" value="TNFACTORR13C"/>
</dbReference>
<keyword evidence="2" id="KW-1133">Transmembrane helix</keyword>
<dbReference type="KEGG" id="pvt:110076075"/>
<dbReference type="GO" id="GO:0038023">
    <property type="term" value="F:signaling receptor activity"/>
    <property type="evidence" value="ECO:0007669"/>
    <property type="project" value="InterPro"/>
</dbReference>
<dbReference type="GO" id="GO:0009897">
    <property type="term" value="C:external side of plasma membrane"/>
    <property type="evidence" value="ECO:0007669"/>
    <property type="project" value="TreeGrafter"/>
</dbReference>
<accession>A0A6J0T4Q0</accession>
<dbReference type="GO" id="GO:0042102">
    <property type="term" value="P:positive regulation of T cell proliferation"/>
    <property type="evidence" value="ECO:0007669"/>
    <property type="project" value="TreeGrafter"/>
</dbReference>
<dbReference type="Proteomes" id="UP001652642">
    <property type="component" value="Chromosome 5"/>
</dbReference>
<dbReference type="GO" id="GO:0031295">
    <property type="term" value="P:T cell costimulation"/>
    <property type="evidence" value="ECO:0007669"/>
    <property type="project" value="TreeGrafter"/>
</dbReference>
<keyword evidence="2" id="KW-0472">Membrane</keyword>
<gene>
    <name evidence="4 5 6" type="primary">LOC110076075</name>
</gene>
<evidence type="ECO:0000313" key="3">
    <source>
        <dbReference type="Proteomes" id="UP001652642"/>
    </source>
</evidence>
<keyword evidence="3" id="KW-1185">Reference proteome</keyword>
<dbReference type="GeneID" id="110076075"/>
<evidence type="ECO:0000313" key="4">
    <source>
        <dbReference type="RefSeq" id="XP_020643588.2"/>
    </source>
</evidence>
<reference evidence="4 5" key="1">
    <citation type="submission" date="2025-05" db="UniProtKB">
        <authorList>
            <consortium name="RefSeq"/>
        </authorList>
    </citation>
    <scope>IDENTIFICATION</scope>
</reference>
<dbReference type="RefSeq" id="XP_020643589.2">
    <property type="nucleotide sequence ID" value="XM_020787930.2"/>
</dbReference>
<evidence type="ECO:0000313" key="6">
    <source>
        <dbReference type="RefSeq" id="XP_020643591.2"/>
    </source>
</evidence>
<proteinExistence type="predicted"/>
<evidence type="ECO:0000256" key="2">
    <source>
        <dbReference type="SAM" id="Phobius"/>
    </source>
</evidence>
<dbReference type="PANTHER" id="PTHR20437:SF2">
    <property type="entry name" value="TUMOR NECROSIS FACTOR RECEPTOR SUPERFAMILY MEMBER 13C"/>
    <property type="match status" value="1"/>
</dbReference>
<dbReference type="AlphaFoldDB" id="A0A6J0T4Q0"/>
<feature type="region of interest" description="Disordered" evidence="1">
    <location>
        <begin position="99"/>
        <end position="147"/>
    </location>
</feature>
<evidence type="ECO:0000256" key="1">
    <source>
        <dbReference type="SAM" id="MobiDB-lite"/>
    </source>
</evidence>
<evidence type="ECO:0008006" key="7">
    <source>
        <dbReference type="Google" id="ProtNLM"/>
    </source>
</evidence>
<organism evidence="3 6">
    <name type="scientific">Pogona vitticeps</name>
    <name type="common">central bearded dragon</name>
    <dbReference type="NCBI Taxonomy" id="103695"/>
    <lineage>
        <taxon>Eukaryota</taxon>
        <taxon>Metazoa</taxon>
        <taxon>Chordata</taxon>
        <taxon>Craniata</taxon>
        <taxon>Vertebrata</taxon>
        <taxon>Euteleostomi</taxon>
        <taxon>Lepidosauria</taxon>
        <taxon>Squamata</taxon>
        <taxon>Bifurcata</taxon>
        <taxon>Unidentata</taxon>
        <taxon>Episquamata</taxon>
        <taxon>Toxicofera</taxon>
        <taxon>Iguania</taxon>
        <taxon>Acrodonta</taxon>
        <taxon>Agamidae</taxon>
        <taxon>Amphibolurinae</taxon>
        <taxon>Pogona</taxon>
    </lineage>
</organism>
<dbReference type="GO" id="GO:0033209">
    <property type="term" value="P:tumor necrosis factor-mediated signaling pathway"/>
    <property type="evidence" value="ECO:0007669"/>
    <property type="project" value="InterPro"/>
</dbReference>
<dbReference type="InterPro" id="IPR043521">
    <property type="entry name" value="TNFR_13C/17"/>
</dbReference>
<evidence type="ECO:0000313" key="5">
    <source>
        <dbReference type="RefSeq" id="XP_020643589.2"/>
    </source>
</evidence>